<gene>
    <name evidence="1" type="ORF">Pla144_00390</name>
</gene>
<dbReference type="AlphaFoldDB" id="A0A5C6CWB0"/>
<dbReference type="EMBL" id="SJPS01000001">
    <property type="protein sequence ID" value="TWU29263.1"/>
    <property type="molecule type" value="Genomic_DNA"/>
</dbReference>
<dbReference type="Proteomes" id="UP000318437">
    <property type="component" value="Unassembled WGS sequence"/>
</dbReference>
<protein>
    <submittedName>
        <fullName evidence="1">Uncharacterized protein</fullName>
    </submittedName>
</protein>
<evidence type="ECO:0000313" key="1">
    <source>
        <dbReference type="EMBL" id="TWU29263.1"/>
    </source>
</evidence>
<evidence type="ECO:0000313" key="2">
    <source>
        <dbReference type="Proteomes" id="UP000318437"/>
    </source>
</evidence>
<keyword evidence="2" id="KW-1185">Reference proteome</keyword>
<comment type="caution">
    <text evidence="1">The sequence shown here is derived from an EMBL/GenBank/DDBJ whole genome shotgun (WGS) entry which is preliminary data.</text>
</comment>
<proteinExistence type="predicted"/>
<accession>A0A5C6CWB0</accession>
<organism evidence="1 2">
    <name type="scientific">Bythopirellula polymerisocia</name>
    <dbReference type="NCBI Taxonomy" id="2528003"/>
    <lineage>
        <taxon>Bacteria</taxon>
        <taxon>Pseudomonadati</taxon>
        <taxon>Planctomycetota</taxon>
        <taxon>Planctomycetia</taxon>
        <taxon>Pirellulales</taxon>
        <taxon>Lacipirellulaceae</taxon>
        <taxon>Bythopirellula</taxon>
    </lineage>
</organism>
<name>A0A5C6CWB0_9BACT</name>
<reference evidence="1 2" key="1">
    <citation type="submission" date="2019-02" db="EMBL/GenBank/DDBJ databases">
        <title>Deep-cultivation of Planctomycetes and their phenomic and genomic characterization uncovers novel biology.</title>
        <authorList>
            <person name="Wiegand S."/>
            <person name="Jogler M."/>
            <person name="Boedeker C."/>
            <person name="Pinto D."/>
            <person name="Vollmers J."/>
            <person name="Rivas-Marin E."/>
            <person name="Kohn T."/>
            <person name="Peeters S.H."/>
            <person name="Heuer A."/>
            <person name="Rast P."/>
            <person name="Oberbeckmann S."/>
            <person name="Bunk B."/>
            <person name="Jeske O."/>
            <person name="Meyerdierks A."/>
            <person name="Storesund J.E."/>
            <person name="Kallscheuer N."/>
            <person name="Luecker S."/>
            <person name="Lage O.M."/>
            <person name="Pohl T."/>
            <person name="Merkel B.J."/>
            <person name="Hornburger P."/>
            <person name="Mueller R.-W."/>
            <person name="Bruemmer F."/>
            <person name="Labrenz M."/>
            <person name="Spormann A.M."/>
            <person name="Op Den Camp H."/>
            <person name="Overmann J."/>
            <person name="Amann R."/>
            <person name="Jetten M.S.M."/>
            <person name="Mascher T."/>
            <person name="Medema M.H."/>
            <person name="Devos D.P."/>
            <person name="Kaster A.-K."/>
            <person name="Ovreas L."/>
            <person name="Rohde M."/>
            <person name="Galperin M.Y."/>
            <person name="Jogler C."/>
        </authorList>
    </citation>
    <scope>NUCLEOTIDE SEQUENCE [LARGE SCALE GENOMIC DNA]</scope>
    <source>
        <strain evidence="1 2">Pla144</strain>
    </source>
</reference>
<sequence length="81" mass="9083">MLIRKLIGTDAYRRSHDASREVVGRNMNSTPQPGNAGFVGNRLRGSGMRWSVAGSDAVCHLRALYLSQPGSWDDFWKNYLN</sequence>